<name>A0A024VXF0_PLAFA</name>
<evidence type="ECO:0000259" key="3">
    <source>
        <dbReference type="Pfam" id="PF03011"/>
    </source>
</evidence>
<dbReference type="Pfam" id="PF03011">
    <property type="entry name" value="PFEMP"/>
    <property type="match status" value="1"/>
</dbReference>
<dbReference type="FunFam" id="1.20.58.830:FF:000001">
    <property type="entry name" value="Erythrocyte membrane protein 1, PfEMP1"/>
    <property type="match status" value="1"/>
</dbReference>
<evidence type="ECO:0000313" key="7">
    <source>
        <dbReference type="EMBL" id="ETW32601.1"/>
    </source>
</evidence>
<dbReference type="OrthoDB" id="10530068at2759"/>
<feature type="region of interest" description="Disordered" evidence="2">
    <location>
        <begin position="1127"/>
        <end position="1148"/>
    </location>
</feature>
<feature type="domain" description="Duffy-antigen binding" evidence="4">
    <location>
        <begin position="82"/>
        <end position="268"/>
    </location>
</feature>
<feature type="compositionally biased region" description="Basic and acidic residues" evidence="2">
    <location>
        <begin position="1838"/>
        <end position="1863"/>
    </location>
</feature>
<dbReference type="EMBL" id="KI927224">
    <property type="protein sequence ID" value="ETW32601.1"/>
    <property type="molecule type" value="Genomic_DNA"/>
</dbReference>
<feature type="compositionally biased region" description="Basic and acidic residues" evidence="2">
    <location>
        <begin position="1011"/>
        <end position="1028"/>
    </location>
</feature>
<evidence type="ECO:0008006" key="9">
    <source>
        <dbReference type="Google" id="ProtNLM"/>
    </source>
</evidence>
<sequence>MVKRSGKNGETKSSLEGDIKNAKFKNKAVKENTLNDVCNIKKEHSNDSRGNSDGPCTGKDERFKIGNGWKILGKDKTSYKNVIMPQRREHMCTSNLEYLNLNSTGLTSDKAIHSLLGDVLLAANKEAGFIKDRYKDQKTPKDFKDEATVCRAIKYSFADIGDIIKGTDLWDLNGGEKTTQENLVKIFNTIKEKLPQNIKDKYTGDKAKPPHRQLRADWWEANRAKVWNAMKCHIKELKDKSGHQSSPSDHCGYSKHIPPDDYIPQRLRWMTEWAEWFCKDQSKEYDTLQKACSQCKTKDKDCTQSTPECDKCKAACTTYGQKIKEWADQWKHIKDKYEELYEQAKTTSTNPGPTAFPDDDPDYQQVVHFFKELQKQNSGKTTYDTAAGYIHQEARTRECLVQNEFCEKENGVAEKNEKYAFSLEPHEYKGACECKPPQQESPAPSETGTDPEVDDDEDEDDDDDDDDGLPKKRDTRTNPCYSDTTTEYAVLAEKVAHQMHDQARQQLTSRGSKDELKGNISLAEFKNGGQGSELKGNICKIDNKYSNDIRGTTNGGACKGKDGGQVRFKIGTGWSHIKEKEMSYKDVFLPPRREHMCTSNLENLDVVSVIKNGKASHSLLGDVLLAAYREAERTKKHFKDKNDDHTACRAVRYSFADLADIIRGRDMWDKDDGSRGMETKLKAIFKNIKEQHPEIQKQYRDDDKEKHTKLREDWWEANRETVWKAMQCTLKELKISTGDCAYSRGTYPPVDDYIPQRLRWMTEWAEWYCKMQSQQYDELMGKCCIFMSMNKGNGGQGCTSGDDDCEKCKPECEKYKNKIKSWEKQWNKIKAKYEELYEQARTVPDRTGFNDGSPDYQQVVAFFKKLQEANGDTTLVDTTSPYFTAAGYIHQELPHTQCQIQKHFCTSGDNEDKDYVFREKPNDHDNACDCYKKTASSPEELGRRERNEDEQSPQTPDHSESASDEVEEDEEVDPNHVDSESDSEDVQEDEEAEDEHGPDGDEDADDGAEPEAVKVKEEVKTEEAEKAPQQEAVDTAEVTEQVKGPQGPKVEDICATVSTALTKGDLNAACKQKYSGNNSRLGWKCIPTTKTTGSEATTSSGTNQGAICVPPRRRRLYIQKLHEWANSSGNETTEASSEPTLSPPSNSRDVGLRDAFIESAAVETFFLWDRYKKLNAPQSGSSLGVAAPQAPKLPGAESDDNNPQDQLANGTIPTDFLRLMFYTLGDYRDILVRGGGDENSGSKKKDGDSSNHEKNLVVLASGKENEANMKNIQKAIDEHINSLNKASTVSQKPGQSPQTQRSDKTRQTLWGDFAQDIWNGMIYALTYKEDTDSGGEGKSPQVDQKVRAQLWDNDGKKPKQNGKYNYHTVTLKDEQSGDDPLKNPKLTQFVLRPTYFRYLEEWGETFCRERKKRLRKIEGDCTQGGERCSGDGENCNEIVIDKNKIFDDFKCNSCAISCSSYRKWIKKKRTEYDEQTNAYSEQKTKCHTQSKDATSNNNANGFCGTLGTCNEAKDFLGKLGPCKNDSAEDNKEDKLDFDKPNDTFKPATNCDPCSEFKIKCENCNSSGGSTQKKCPKGKITEEDIKNKGKFTDRVDMLVSDNSATEFKNGLEACQDKCIFEGIKENKWECGEVCGVDICTLEKKDTNGQEGDKKYITMKELIKRWIEYFFVDYNMIKKKLKACIKNEKNKLCINGCCKNCDCVEKWIKKKKEEWQRIKDRYLKQYESKDEDFYYNLKSFLNQGIFESDKKKAIEPCGSLDEFQESRHCAVDANSKSGEVKKKDIVECLFQKLKEKATSCPGKPSGDTQAKCQESPLEPDEEDLLLEEEENTVKAPKICGEMKEETKEQEEDACKAAAEEPEKPVPEAGGEENPYQPLVPEPEKKVLPAPAPAAPPAAPAQPTLPADEPFNRDILATTIPF</sequence>
<feature type="compositionally biased region" description="Basic and acidic residues" evidence="2">
    <location>
        <begin position="1240"/>
        <end position="1253"/>
    </location>
</feature>
<evidence type="ECO:0000256" key="2">
    <source>
        <dbReference type="SAM" id="MobiDB-lite"/>
    </source>
</evidence>
<evidence type="ECO:0000259" key="4">
    <source>
        <dbReference type="Pfam" id="PF05424"/>
    </source>
</evidence>
<evidence type="ECO:0000256" key="1">
    <source>
        <dbReference type="SAM" id="Coils"/>
    </source>
</evidence>
<organism evidence="7 8">
    <name type="scientific">Plasmodium falciparum Tanzania</name>
    <name type="common">2000708</name>
    <dbReference type="NCBI Taxonomy" id="1036725"/>
    <lineage>
        <taxon>Eukaryota</taxon>
        <taxon>Sar</taxon>
        <taxon>Alveolata</taxon>
        <taxon>Apicomplexa</taxon>
        <taxon>Aconoidasida</taxon>
        <taxon>Haemosporida</taxon>
        <taxon>Plasmodiidae</taxon>
        <taxon>Plasmodium</taxon>
        <taxon>Plasmodium (Laverania)</taxon>
    </lineage>
</organism>
<feature type="region of interest" description="Disordered" evidence="2">
    <location>
        <begin position="1286"/>
        <end position="1307"/>
    </location>
</feature>
<dbReference type="GO" id="GO:0016020">
    <property type="term" value="C:membrane"/>
    <property type="evidence" value="ECO:0007669"/>
    <property type="project" value="InterPro"/>
</dbReference>
<dbReference type="Pfam" id="PF18562">
    <property type="entry name" value="CIDR1_gamma"/>
    <property type="match status" value="1"/>
</dbReference>
<feature type="compositionally biased region" description="Acidic residues" evidence="2">
    <location>
        <begin position="449"/>
        <end position="467"/>
    </location>
</feature>
<feature type="domain" description="Duffy-antigen binding" evidence="4">
    <location>
        <begin position="587"/>
        <end position="759"/>
    </location>
</feature>
<feature type="compositionally biased region" description="Polar residues" evidence="2">
    <location>
        <begin position="438"/>
        <end position="448"/>
    </location>
</feature>
<feature type="compositionally biased region" description="Acidic residues" evidence="2">
    <location>
        <begin position="962"/>
        <end position="972"/>
    </location>
</feature>
<dbReference type="GO" id="GO:0046789">
    <property type="term" value="F:host cell surface receptor binding"/>
    <property type="evidence" value="ECO:0007669"/>
    <property type="project" value="InterPro"/>
</dbReference>
<feature type="compositionally biased region" description="Basic and acidic residues" evidence="2">
    <location>
        <begin position="940"/>
        <end position="949"/>
    </location>
</feature>
<dbReference type="Gene3D" id="1.20.58.830">
    <property type="match status" value="3"/>
</dbReference>
<feature type="domain" description="Cysteine-rich interdomain region 1 gamma" evidence="5">
    <location>
        <begin position="1591"/>
        <end position="1642"/>
    </location>
</feature>
<feature type="compositionally biased region" description="Basic and acidic residues" evidence="2">
    <location>
        <begin position="7"/>
        <end position="20"/>
    </location>
</feature>
<feature type="region of interest" description="Disordered" evidence="2">
    <location>
        <begin position="1234"/>
        <end position="1253"/>
    </location>
</feature>
<reference evidence="7 8" key="2">
    <citation type="submission" date="2013-02" db="EMBL/GenBank/DDBJ databases">
        <title>The Genome Sequence of Plasmodium falciparum Tanzania (2000708).</title>
        <authorList>
            <consortium name="The Broad Institute Genome Sequencing Platform"/>
            <consortium name="The Broad Institute Genome Sequencing Center for Infectious Disease"/>
            <person name="Neafsey D."/>
            <person name="Cheeseman I."/>
            <person name="Volkman S."/>
            <person name="Adams J."/>
            <person name="Walker B."/>
            <person name="Young S.K."/>
            <person name="Zeng Q."/>
            <person name="Gargeya S."/>
            <person name="Fitzgerald M."/>
            <person name="Haas B."/>
            <person name="Abouelleil A."/>
            <person name="Alvarado L."/>
            <person name="Arachchi H.M."/>
            <person name="Berlin A.M."/>
            <person name="Chapman S.B."/>
            <person name="Dewar J."/>
            <person name="Goldberg J."/>
            <person name="Griggs A."/>
            <person name="Gujja S."/>
            <person name="Hansen M."/>
            <person name="Howarth C."/>
            <person name="Imamovic A."/>
            <person name="Larimer J."/>
            <person name="McCowan C."/>
            <person name="Murphy C."/>
            <person name="Neiman D."/>
            <person name="Pearson M."/>
            <person name="Priest M."/>
            <person name="Roberts A."/>
            <person name="Saif S."/>
            <person name="Shea T."/>
            <person name="Sisk P."/>
            <person name="Sykes S."/>
            <person name="Wortman J."/>
            <person name="Nusbaum C."/>
            <person name="Birren B."/>
        </authorList>
    </citation>
    <scope>NUCLEOTIDE SEQUENCE [LARGE SCALE GENOMIC DNA]</scope>
    <source>
        <strain evidence="8">Tanzania (2000708)</strain>
    </source>
</reference>
<keyword evidence="1" id="KW-0175">Coiled coil</keyword>
<dbReference type="SUPFAM" id="SSF140924">
    <property type="entry name" value="Duffy binding domain-like"/>
    <property type="match status" value="4"/>
</dbReference>
<evidence type="ECO:0000313" key="8">
    <source>
        <dbReference type="Proteomes" id="UP000030708"/>
    </source>
</evidence>
<dbReference type="InterPro" id="IPR054595">
    <property type="entry name" value="DBL_C"/>
</dbReference>
<dbReference type="Pfam" id="PF05424">
    <property type="entry name" value="Duffy_binding"/>
    <property type="match status" value="3"/>
</dbReference>
<reference evidence="7 8" key="1">
    <citation type="submission" date="2013-02" db="EMBL/GenBank/DDBJ databases">
        <title>The Genome Annotation of Plasmodium falciparum Tanzania (2000708).</title>
        <authorList>
            <consortium name="The Broad Institute Genome Sequencing Platform"/>
            <consortium name="The Broad Institute Genome Sequencing Center for Infectious Disease"/>
            <person name="Neafsey D."/>
            <person name="Hoffman S."/>
            <person name="Volkman S."/>
            <person name="Rosenthal P."/>
            <person name="Walker B."/>
            <person name="Young S.K."/>
            <person name="Zeng Q."/>
            <person name="Gargeya S."/>
            <person name="Fitzgerald M."/>
            <person name="Haas B."/>
            <person name="Abouelleil A."/>
            <person name="Allen A.W."/>
            <person name="Alvarado L."/>
            <person name="Arachchi H.M."/>
            <person name="Berlin A.M."/>
            <person name="Chapman S.B."/>
            <person name="Gainer-Dewar J."/>
            <person name="Goldberg J."/>
            <person name="Griggs A."/>
            <person name="Gujja S."/>
            <person name="Hansen M."/>
            <person name="Howarth C."/>
            <person name="Imamovic A."/>
            <person name="Ireland A."/>
            <person name="Larimer J."/>
            <person name="McCowan C."/>
            <person name="Murphy C."/>
            <person name="Pearson M."/>
            <person name="Poon T.W."/>
            <person name="Priest M."/>
            <person name="Roberts A."/>
            <person name="Saif S."/>
            <person name="Shea T."/>
            <person name="Sisk P."/>
            <person name="Sykes S."/>
            <person name="Wortman J."/>
            <person name="Nusbaum C."/>
            <person name="Birren B."/>
        </authorList>
    </citation>
    <scope>NUCLEOTIDE SEQUENCE [LARGE SCALE GENOMIC DNA]</scope>
    <source>
        <strain evidence="8">Tanzania (2000708)</strain>
    </source>
</reference>
<evidence type="ECO:0000259" key="6">
    <source>
        <dbReference type="Pfam" id="PF22672"/>
    </source>
</evidence>
<evidence type="ECO:0000259" key="5">
    <source>
        <dbReference type="Pfam" id="PF18562"/>
    </source>
</evidence>
<feature type="compositionally biased region" description="Acidic residues" evidence="2">
    <location>
        <begin position="980"/>
        <end position="1009"/>
    </location>
</feature>
<feature type="region of interest" description="Disordered" evidence="2">
    <location>
        <begin position="430"/>
        <end position="481"/>
    </location>
</feature>
<feature type="region of interest" description="Disordered" evidence="2">
    <location>
        <begin position="1795"/>
        <end position="1919"/>
    </location>
</feature>
<dbReference type="InterPro" id="IPR008602">
    <property type="entry name" value="Duffy-antigen-binding"/>
</dbReference>
<feature type="domain" description="Duffy-binding-like" evidence="6">
    <location>
        <begin position="1401"/>
        <end position="1547"/>
    </location>
</feature>
<dbReference type="FunFam" id="1.20.58.1930:FF:000001">
    <property type="entry name" value="Erythrocyte membrane protein 1, PfEMP1"/>
    <property type="match status" value="1"/>
</dbReference>
<feature type="compositionally biased region" description="Polar residues" evidence="2">
    <location>
        <begin position="1286"/>
        <end position="1300"/>
    </location>
</feature>
<feature type="region of interest" description="Disordered" evidence="2">
    <location>
        <begin position="1"/>
        <end position="20"/>
    </location>
</feature>
<feature type="compositionally biased region" description="Pro residues" evidence="2">
    <location>
        <begin position="1887"/>
        <end position="1897"/>
    </location>
</feature>
<dbReference type="Proteomes" id="UP000030708">
    <property type="component" value="Unassembled WGS sequence"/>
</dbReference>
<dbReference type="FunFam" id="1.20.58.830:FF:000021">
    <property type="entry name" value="Erythrocyte membrane protein 1, PfEMP1"/>
    <property type="match status" value="2"/>
</dbReference>
<feature type="non-terminal residue" evidence="7">
    <location>
        <position position="1919"/>
    </location>
</feature>
<dbReference type="Gene3D" id="1.20.1310.20">
    <property type="entry name" value="Duffy-antigen binding domain"/>
    <property type="match status" value="3"/>
</dbReference>
<feature type="compositionally biased region" description="Acidic residues" evidence="2">
    <location>
        <begin position="1815"/>
        <end position="1828"/>
    </location>
</feature>
<feature type="region of interest" description="Disordered" evidence="2">
    <location>
        <begin position="936"/>
        <end position="1047"/>
    </location>
</feature>
<dbReference type="InterPro" id="IPR004258">
    <property type="entry name" value="DBL"/>
</dbReference>
<dbReference type="InterPro" id="IPR041480">
    <property type="entry name" value="CIDR1_gamma"/>
</dbReference>
<feature type="domain" description="Duffy-binding-like" evidence="3">
    <location>
        <begin position="1660"/>
        <end position="1803"/>
    </location>
</feature>
<dbReference type="Gene3D" id="1.20.58.1930">
    <property type="match status" value="1"/>
</dbReference>
<protein>
    <recommendedName>
        <fullName evidence="9">Erythrocyte membrane protein 1, PfEMP1</fullName>
    </recommendedName>
</protein>
<proteinExistence type="predicted"/>
<dbReference type="InterPro" id="IPR042202">
    <property type="entry name" value="Duffy-ag-bd_sf"/>
</dbReference>
<dbReference type="Pfam" id="PF22672">
    <property type="entry name" value="DBL_C"/>
    <property type="match status" value="1"/>
</dbReference>
<feature type="coiled-coil region" evidence="1">
    <location>
        <begin position="812"/>
        <end position="839"/>
    </location>
</feature>
<feature type="region of interest" description="Disordered" evidence="2">
    <location>
        <begin position="1178"/>
        <end position="1210"/>
    </location>
</feature>
<accession>A0A024VXF0</accession>
<feature type="domain" description="Duffy-antigen binding" evidence="4">
    <location>
        <begin position="1107"/>
        <end position="1342"/>
    </location>
</feature>
<gene>
    <name evidence="7" type="ORF">PFTANZ_06681</name>
</gene>